<accession>A0A914YNQ4</accession>
<reference evidence="2" key="1">
    <citation type="submission" date="2022-11" db="UniProtKB">
        <authorList>
            <consortium name="WormBaseParasite"/>
        </authorList>
    </citation>
    <scope>IDENTIFICATION</scope>
</reference>
<dbReference type="AlphaFoldDB" id="A0A914YNQ4"/>
<sequence length="187" mass="19754">MAELAGGLYLRQPDRLADDGAGTTLCAFHSRQHAGQPFARTGGPEAQASLLRKIHLDGTGGPVGQRHPCRAGLVWRWHGAGQFTGRPLCGPLPGSQHSPGSDLGYRRALAVHDHGPPSNPWSLEHHADWHPGGLGPRLQIRLMDVAGDAQTLAAALNHSAFNMANALGAWCLAGLGWPGLAHHFAAH</sequence>
<protein>
    <submittedName>
        <fullName evidence="2">Uncharacterized protein</fullName>
    </submittedName>
</protein>
<proteinExistence type="predicted"/>
<evidence type="ECO:0000313" key="2">
    <source>
        <dbReference type="WBParaSite" id="PSU_v2.g21050.t1"/>
    </source>
</evidence>
<evidence type="ECO:0000313" key="1">
    <source>
        <dbReference type="Proteomes" id="UP000887577"/>
    </source>
</evidence>
<dbReference type="WBParaSite" id="PSU_v2.g21050.t1">
    <property type="protein sequence ID" value="PSU_v2.g21050.t1"/>
    <property type="gene ID" value="PSU_v2.g21050"/>
</dbReference>
<keyword evidence="1" id="KW-1185">Reference proteome</keyword>
<name>A0A914YNQ4_9BILA</name>
<organism evidence="1 2">
    <name type="scientific">Panagrolaimus superbus</name>
    <dbReference type="NCBI Taxonomy" id="310955"/>
    <lineage>
        <taxon>Eukaryota</taxon>
        <taxon>Metazoa</taxon>
        <taxon>Ecdysozoa</taxon>
        <taxon>Nematoda</taxon>
        <taxon>Chromadorea</taxon>
        <taxon>Rhabditida</taxon>
        <taxon>Tylenchina</taxon>
        <taxon>Panagrolaimomorpha</taxon>
        <taxon>Panagrolaimoidea</taxon>
        <taxon>Panagrolaimidae</taxon>
        <taxon>Panagrolaimus</taxon>
    </lineage>
</organism>
<dbReference type="Proteomes" id="UP000887577">
    <property type="component" value="Unplaced"/>
</dbReference>